<keyword evidence="1" id="KW-0812">Transmembrane</keyword>
<evidence type="ECO:0000313" key="3">
    <source>
        <dbReference type="Proteomes" id="UP001596380"/>
    </source>
</evidence>
<reference evidence="3" key="1">
    <citation type="journal article" date="2019" name="Int. J. Syst. Evol. Microbiol.">
        <title>The Global Catalogue of Microorganisms (GCM) 10K type strain sequencing project: providing services to taxonomists for standard genome sequencing and annotation.</title>
        <authorList>
            <consortium name="The Broad Institute Genomics Platform"/>
            <consortium name="The Broad Institute Genome Sequencing Center for Infectious Disease"/>
            <person name="Wu L."/>
            <person name="Ma J."/>
        </authorList>
    </citation>
    <scope>NUCLEOTIDE SEQUENCE [LARGE SCALE GENOMIC DNA]</scope>
    <source>
        <strain evidence="3">JCM 3369</strain>
    </source>
</reference>
<organism evidence="2 3">
    <name type="scientific">Actinomadura yumaensis</name>
    <dbReference type="NCBI Taxonomy" id="111807"/>
    <lineage>
        <taxon>Bacteria</taxon>
        <taxon>Bacillati</taxon>
        <taxon>Actinomycetota</taxon>
        <taxon>Actinomycetes</taxon>
        <taxon>Streptosporangiales</taxon>
        <taxon>Thermomonosporaceae</taxon>
        <taxon>Actinomadura</taxon>
    </lineage>
</organism>
<accession>A0ABW2CCV7</accession>
<name>A0ABW2CCV7_9ACTN</name>
<proteinExistence type="predicted"/>
<comment type="caution">
    <text evidence="2">The sequence shown here is derived from an EMBL/GenBank/DDBJ whole genome shotgun (WGS) entry which is preliminary data.</text>
</comment>
<feature type="transmembrane region" description="Helical" evidence="1">
    <location>
        <begin position="137"/>
        <end position="157"/>
    </location>
</feature>
<feature type="transmembrane region" description="Helical" evidence="1">
    <location>
        <begin position="100"/>
        <end position="117"/>
    </location>
</feature>
<evidence type="ECO:0000256" key="1">
    <source>
        <dbReference type="SAM" id="Phobius"/>
    </source>
</evidence>
<keyword evidence="1" id="KW-1133">Transmembrane helix</keyword>
<feature type="transmembrane region" description="Helical" evidence="1">
    <location>
        <begin position="208"/>
        <end position="228"/>
    </location>
</feature>
<keyword evidence="1" id="KW-0472">Membrane</keyword>
<feature type="transmembrane region" description="Helical" evidence="1">
    <location>
        <begin position="164"/>
        <end position="188"/>
    </location>
</feature>
<dbReference type="InterPro" id="IPR012666">
    <property type="entry name" value="CbtA_put"/>
</dbReference>
<dbReference type="Pfam" id="PF09490">
    <property type="entry name" value="CbtA"/>
    <property type="match status" value="1"/>
</dbReference>
<keyword evidence="3" id="KW-1185">Reference proteome</keyword>
<dbReference type="RefSeq" id="WP_160819664.1">
    <property type="nucleotide sequence ID" value="NZ_JBHSXE010000001.1"/>
</dbReference>
<evidence type="ECO:0000313" key="2">
    <source>
        <dbReference type="EMBL" id="MFC6878813.1"/>
    </source>
</evidence>
<protein>
    <submittedName>
        <fullName evidence="2">CbtA family protein</fullName>
    </submittedName>
</protein>
<gene>
    <name evidence="2" type="ORF">ACFQKB_03425</name>
</gene>
<feature type="transmembrane region" description="Helical" evidence="1">
    <location>
        <begin position="65"/>
        <end position="88"/>
    </location>
</feature>
<dbReference type="Proteomes" id="UP001596380">
    <property type="component" value="Unassembled WGS sequence"/>
</dbReference>
<dbReference type="EMBL" id="JBHSXS010000001">
    <property type="protein sequence ID" value="MFC6878813.1"/>
    <property type="molecule type" value="Genomic_DNA"/>
</dbReference>
<sequence>MMRSLLVRGMAVGLAAGALALLVAWLYGEPQVGHAIAFEEAKAHAAHEAHEAEVVSRTTQKTAGLITAMAVYGVALGGLFSIAFAFAYGRLGALGARATAGLVALAGFVAVELVPFLKYPATPPAVGNPGTIGSRTTLYFGMTLLGILATTAAVIVCRRLVPRLGVWNASIATGAGFAVVVAAVYRITPKPDAIPEHFPATVLWDFRIASLGVQAVLWATLGLAFGYLTERAFAKRRTATAPA</sequence>